<evidence type="ECO:0000256" key="9">
    <source>
        <dbReference type="ARBA" id="ARBA00022777"/>
    </source>
</evidence>
<dbReference type="Gene3D" id="3.40.50.620">
    <property type="entry name" value="HUPs"/>
    <property type="match status" value="1"/>
</dbReference>
<comment type="subcellular location">
    <subcellularLocation>
        <location evidence="3">Cell membrane</location>
    </subcellularLocation>
    <subcellularLocation>
        <location evidence="2">Membrane</location>
        <topology evidence="2">Multi-pass membrane protein</topology>
    </subcellularLocation>
</comment>
<sequence length="844" mass="90322">MEGRPRGRLRVYLGAAPGVGKTFAMLSEARRAGERGKDVVVGLVETHDRALTARLLDGLEILPRQSVSYRGATFTELDAGAVVARAPKVAVIDELAHTNVPGSRNAKRWQDIEEILDAGIDVITTVNIQHLESLNDVVEQITGVPQRETVPDEVVRRADQIELVDMSPEALRRRMAHGNVYPLERVDAALANYFRVGNLTALRELALLWVADKVDEQLDRYRTDHSIATTWETRERVLVALTGGKEGDTLVRRAARIADRSKGADLLAVHITRADGLASGGDPAHLVRQRTLVEDLGGTYHQVVGDDIPRALLDFARGVNATQLVLGASRRGRFAQLLSRGVGVTTAMLAGAIDVHMVPHEAVRKGRARPGPEAALTRTRRLSGWALALLGLPLLAAALIPLRLTLPSEILLFLLLVVGVALAGGMWPALTAAILAFGLLNWFFTPPVRTLTIAEPENVLALAIFLLVAAMVSAVVDLAARRSREAARSRADAEVLSTLAGHVLRGESALPSLMSRLRETFGLTSVTLLERGGGPAPERPGGAFPDDWRIASTSGGVPSTSPGEADTDVVIDEQLVLAAQGRLLDASDRRVLEAFAAQAAVALRQQRLRAVAERAEPLAEVDRMRTALLAAVGHDLRTPLAAAMASVESLRSTDVDWSEEDRAELLAAADESLIKLKRLVSNLLDMSRLQAGALGVALIPMAIEDVLPHAIDDLGPASDRIKTGIPPGLPELVADPALLERVLVNLMTNAVRYSPAGEGVLVAASWHGEHVEIRVIDRGPGIPLEAHEKVFMPFQRLGDRDNHAGVGLGLALSRGLTEAMGGTLAPEDTPGGGLTMTISLRRAA</sequence>
<dbReference type="Pfam" id="PF00512">
    <property type="entry name" value="HisKA"/>
    <property type="match status" value="1"/>
</dbReference>
<evidence type="ECO:0000256" key="4">
    <source>
        <dbReference type="ARBA" id="ARBA00012438"/>
    </source>
</evidence>
<feature type="domain" description="Histidine kinase" evidence="15">
    <location>
        <begin position="631"/>
        <end position="844"/>
    </location>
</feature>
<evidence type="ECO:0000256" key="7">
    <source>
        <dbReference type="ARBA" id="ARBA00022692"/>
    </source>
</evidence>
<feature type="transmembrane region" description="Helical" evidence="14">
    <location>
        <begin position="459"/>
        <end position="480"/>
    </location>
</feature>
<dbReference type="InterPro" id="IPR036097">
    <property type="entry name" value="HisK_dim/P_sf"/>
</dbReference>
<keyword evidence="11 14" id="KW-1133">Transmembrane helix</keyword>
<evidence type="ECO:0000256" key="8">
    <source>
        <dbReference type="ARBA" id="ARBA00022741"/>
    </source>
</evidence>
<dbReference type="InterPro" id="IPR025201">
    <property type="entry name" value="KdpD_TM"/>
</dbReference>
<evidence type="ECO:0000256" key="14">
    <source>
        <dbReference type="SAM" id="Phobius"/>
    </source>
</evidence>
<dbReference type="InterPro" id="IPR036890">
    <property type="entry name" value="HATPase_C_sf"/>
</dbReference>
<keyword evidence="9 16" id="KW-0418">Kinase</keyword>
<dbReference type="PROSITE" id="PS50109">
    <property type="entry name" value="HIS_KIN"/>
    <property type="match status" value="1"/>
</dbReference>
<comment type="catalytic activity">
    <reaction evidence="1">
        <text>ATP + protein L-histidine = ADP + protein N-phospho-L-histidine.</text>
        <dbReference type="EC" id="2.7.13.3"/>
    </reaction>
</comment>
<dbReference type="InterPro" id="IPR038318">
    <property type="entry name" value="KdpD_sf"/>
</dbReference>
<dbReference type="InterPro" id="IPR004358">
    <property type="entry name" value="Sig_transdc_His_kin-like_C"/>
</dbReference>
<dbReference type="GO" id="GO:0016301">
    <property type="term" value="F:kinase activity"/>
    <property type="evidence" value="ECO:0007669"/>
    <property type="project" value="UniProtKB-KW"/>
</dbReference>
<dbReference type="SUPFAM" id="SSF47384">
    <property type="entry name" value="Homodimeric domain of signal transducing histidine kinase"/>
    <property type="match status" value="1"/>
</dbReference>
<dbReference type="SMART" id="SM00387">
    <property type="entry name" value="HATPase_c"/>
    <property type="match status" value="1"/>
</dbReference>
<dbReference type="PANTHER" id="PTHR45569:SF1">
    <property type="entry name" value="SENSOR PROTEIN KDPD"/>
    <property type="match status" value="1"/>
</dbReference>
<dbReference type="PRINTS" id="PR00344">
    <property type="entry name" value="BCTRLSENSOR"/>
</dbReference>
<evidence type="ECO:0000256" key="3">
    <source>
        <dbReference type="ARBA" id="ARBA00004236"/>
    </source>
</evidence>
<dbReference type="InterPro" id="IPR005467">
    <property type="entry name" value="His_kinase_dom"/>
</dbReference>
<evidence type="ECO:0000256" key="11">
    <source>
        <dbReference type="ARBA" id="ARBA00022989"/>
    </source>
</evidence>
<feature type="transmembrane region" description="Helical" evidence="14">
    <location>
        <begin position="412"/>
        <end position="439"/>
    </location>
</feature>
<dbReference type="CDD" id="cd00082">
    <property type="entry name" value="HisKA"/>
    <property type="match status" value="1"/>
</dbReference>
<keyword evidence="12" id="KW-0902">Two-component regulatory system</keyword>
<dbReference type="RefSeq" id="WP_345580948.1">
    <property type="nucleotide sequence ID" value="NZ_BAABDQ010000084.1"/>
</dbReference>
<keyword evidence="7 14" id="KW-0812">Transmembrane</keyword>
<dbReference type="Pfam" id="PF00582">
    <property type="entry name" value="Usp"/>
    <property type="match status" value="1"/>
</dbReference>
<evidence type="ECO:0000256" key="10">
    <source>
        <dbReference type="ARBA" id="ARBA00022840"/>
    </source>
</evidence>
<dbReference type="InterPro" id="IPR027417">
    <property type="entry name" value="P-loop_NTPase"/>
</dbReference>
<dbReference type="SUPFAM" id="SSF55874">
    <property type="entry name" value="ATPase domain of HSP90 chaperone/DNA topoisomerase II/histidine kinase"/>
    <property type="match status" value="1"/>
</dbReference>
<dbReference type="Gene3D" id="1.20.120.620">
    <property type="entry name" value="Backbone structure of the membrane domain of e. Coli histidine kinase receptor kdpd"/>
    <property type="match status" value="1"/>
</dbReference>
<keyword evidence="17" id="KW-1185">Reference proteome</keyword>
<dbReference type="SUPFAM" id="SSF52402">
    <property type="entry name" value="Adenine nucleotide alpha hydrolases-like"/>
    <property type="match status" value="1"/>
</dbReference>
<dbReference type="Proteomes" id="UP001500630">
    <property type="component" value="Unassembled WGS sequence"/>
</dbReference>
<accession>A0ABP7A7A1</accession>
<dbReference type="InterPro" id="IPR003594">
    <property type="entry name" value="HATPase_dom"/>
</dbReference>
<evidence type="ECO:0000313" key="17">
    <source>
        <dbReference type="Proteomes" id="UP001500630"/>
    </source>
</evidence>
<evidence type="ECO:0000313" key="16">
    <source>
        <dbReference type="EMBL" id="GAA3626369.1"/>
    </source>
</evidence>
<feature type="transmembrane region" description="Helical" evidence="14">
    <location>
        <begin position="382"/>
        <end position="400"/>
    </location>
</feature>
<dbReference type="CDD" id="cd00075">
    <property type="entry name" value="HATPase"/>
    <property type="match status" value="1"/>
</dbReference>
<dbReference type="EC" id="2.7.13.3" evidence="4"/>
<dbReference type="InterPro" id="IPR052023">
    <property type="entry name" value="Histidine_kinase_KdpD"/>
</dbReference>
<organism evidence="16 17">
    <name type="scientific">Nonomuraea rosea</name>
    <dbReference type="NCBI Taxonomy" id="638574"/>
    <lineage>
        <taxon>Bacteria</taxon>
        <taxon>Bacillati</taxon>
        <taxon>Actinomycetota</taxon>
        <taxon>Actinomycetes</taxon>
        <taxon>Streptosporangiales</taxon>
        <taxon>Streptosporangiaceae</taxon>
        <taxon>Nonomuraea</taxon>
    </lineage>
</organism>
<evidence type="ECO:0000256" key="12">
    <source>
        <dbReference type="ARBA" id="ARBA00023012"/>
    </source>
</evidence>
<dbReference type="InterPro" id="IPR014729">
    <property type="entry name" value="Rossmann-like_a/b/a_fold"/>
</dbReference>
<keyword evidence="6" id="KW-0808">Transferase</keyword>
<dbReference type="Gene3D" id="3.40.50.300">
    <property type="entry name" value="P-loop containing nucleotide triphosphate hydrolases"/>
    <property type="match status" value="1"/>
</dbReference>
<evidence type="ECO:0000256" key="2">
    <source>
        <dbReference type="ARBA" id="ARBA00004141"/>
    </source>
</evidence>
<evidence type="ECO:0000256" key="5">
    <source>
        <dbReference type="ARBA" id="ARBA00022553"/>
    </source>
</evidence>
<dbReference type="Gene3D" id="1.10.287.130">
    <property type="match status" value="1"/>
</dbReference>
<dbReference type="InterPro" id="IPR003661">
    <property type="entry name" value="HisK_dim/P_dom"/>
</dbReference>
<dbReference type="Gene3D" id="3.30.565.10">
    <property type="entry name" value="Histidine kinase-like ATPase, C-terminal domain"/>
    <property type="match status" value="1"/>
</dbReference>
<dbReference type="Pfam" id="PF13493">
    <property type="entry name" value="DUF4118"/>
    <property type="match status" value="1"/>
</dbReference>
<evidence type="ECO:0000256" key="6">
    <source>
        <dbReference type="ARBA" id="ARBA00022679"/>
    </source>
</evidence>
<protein>
    <recommendedName>
        <fullName evidence="4">histidine kinase</fullName>
        <ecNumber evidence="4">2.7.13.3</ecNumber>
    </recommendedName>
</protein>
<dbReference type="InterPro" id="IPR006016">
    <property type="entry name" value="UspA"/>
</dbReference>
<comment type="caution">
    <text evidence="16">The sequence shown here is derived from an EMBL/GenBank/DDBJ whole genome shotgun (WGS) entry which is preliminary data.</text>
</comment>
<keyword evidence="13 14" id="KW-0472">Membrane</keyword>
<reference evidence="17" key="1">
    <citation type="journal article" date="2019" name="Int. J. Syst. Evol. Microbiol.">
        <title>The Global Catalogue of Microorganisms (GCM) 10K type strain sequencing project: providing services to taxonomists for standard genome sequencing and annotation.</title>
        <authorList>
            <consortium name="The Broad Institute Genomics Platform"/>
            <consortium name="The Broad Institute Genome Sequencing Center for Infectious Disease"/>
            <person name="Wu L."/>
            <person name="Ma J."/>
        </authorList>
    </citation>
    <scope>NUCLEOTIDE SEQUENCE [LARGE SCALE GENOMIC DNA]</scope>
    <source>
        <strain evidence="17">JCM 17326</strain>
    </source>
</reference>
<proteinExistence type="predicted"/>
<dbReference type="InterPro" id="IPR003852">
    <property type="entry name" value="Sig_transdc_His_kinase_KdpD_N"/>
</dbReference>
<dbReference type="PANTHER" id="PTHR45569">
    <property type="entry name" value="SENSOR PROTEIN KDPD"/>
    <property type="match status" value="1"/>
</dbReference>
<keyword evidence="8" id="KW-0547">Nucleotide-binding</keyword>
<dbReference type="SMART" id="SM00388">
    <property type="entry name" value="HisKA"/>
    <property type="match status" value="1"/>
</dbReference>
<keyword evidence="5" id="KW-0597">Phosphoprotein</keyword>
<dbReference type="Pfam" id="PF02702">
    <property type="entry name" value="KdpD"/>
    <property type="match status" value="1"/>
</dbReference>
<evidence type="ECO:0000259" key="15">
    <source>
        <dbReference type="PROSITE" id="PS50109"/>
    </source>
</evidence>
<evidence type="ECO:0000256" key="1">
    <source>
        <dbReference type="ARBA" id="ARBA00000085"/>
    </source>
</evidence>
<evidence type="ECO:0000256" key="13">
    <source>
        <dbReference type="ARBA" id="ARBA00023136"/>
    </source>
</evidence>
<dbReference type="Pfam" id="PF02518">
    <property type="entry name" value="HATPase_c"/>
    <property type="match status" value="1"/>
</dbReference>
<dbReference type="EMBL" id="BAABDQ010000084">
    <property type="protein sequence ID" value="GAA3626369.1"/>
    <property type="molecule type" value="Genomic_DNA"/>
</dbReference>
<name>A0ABP7A7A1_9ACTN</name>
<keyword evidence="10" id="KW-0067">ATP-binding</keyword>
<gene>
    <name evidence="16" type="ORF">GCM10022419_134840</name>
</gene>